<feature type="signal peptide" evidence="2">
    <location>
        <begin position="1"/>
        <end position="24"/>
    </location>
</feature>
<gene>
    <name evidence="9" type="ORF">HNQ65_001921</name>
</gene>
<dbReference type="Pfam" id="PF07624">
    <property type="entry name" value="PSD2"/>
    <property type="match status" value="1"/>
</dbReference>
<evidence type="ECO:0000259" key="3">
    <source>
        <dbReference type="Pfam" id="PF07624"/>
    </source>
</evidence>
<dbReference type="SUPFAM" id="SSF46626">
    <property type="entry name" value="Cytochrome c"/>
    <property type="match status" value="1"/>
</dbReference>
<feature type="domain" description="DUF1588" evidence="5">
    <location>
        <begin position="618"/>
        <end position="716"/>
    </location>
</feature>
<protein>
    <submittedName>
        <fullName evidence="9">Mono/diheme cytochrome c family protein</fullName>
    </submittedName>
</protein>
<dbReference type="EMBL" id="JACHIG010000003">
    <property type="protein sequence ID" value="MBB5032344.1"/>
    <property type="molecule type" value="Genomic_DNA"/>
</dbReference>
<dbReference type="InterPro" id="IPR013042">
    <property type="entry name" value="DUF1592"/>
</dbReference>
<feature type="domain" description="DUF1592" evidence="6">
    <location>
        <begin position="470"/>
        <end position="597"/>
    </location>
</feature>
<dbReference type="Proteomes" id="UP000590740">
    <property type="component" value="Unassembled WGS sequence"/>
</dbReference>
<feature type="domain" description="DUF1595" evidence="8">
    <location>
        <begin position="400"/>
        <end position="460"/>
    </location>
</feature>
<accession>A0A7W8DJN9</accession>
<dbReference type="AlphaFoldDB" id="A0A7W8DJN9"/>
<dbReference type="InterPro" id="IPR013043">
    <property type="entry name" value="DUF1595"/>
</dbReference>
<dbReference type="InterPro" id="IPR013036">
    <property type="entry name" value="DUF1587"/>
</dbReference>
<feature type="chain" id="PRO_5030709860" evidence="2">
    <location>
        <begin position="25"/>
        <end position="811"/>
    </location>
</feature>
<dbReference type="GO" id="GO:0009055">
    <property type="term" value="F:electron transfer activity"/>
    <property type="evidence" value="ECO:0007669"/>
    <property type="project" value="InterPro"/>
</dbReference>
<feature type="domain" description="DUF1587" evidence="4">
    <location>
        <begin position="127"/>
        <end position="190"/>
    </location>
</feature>
<evidence type="ECO:0000259" key="4">
    <source>
        <dbReference type="Pfam" id="PF07626"/>
    </source>
</evidence>
<reference evidence="9 10" key="1">
    <citation type="submission" date="2020-08" db="EMBL/GenBank/DDBJ databases">
        <title>Genomic Encyclopedia of Type Strains, Phase IV (KMG-IV): sequencing the most valuable type-strain genomes for metagenomic binning, comparative biology and taxonomic classification.</title>
        <authorList>
            <person name="Goeker M."/>
        </authorList>
    </citation>
    <scope>NUCLEOTIDE SEQUENCE [LARGE SCALE GENOMIC DNA]</scope>
    <source>
        <strain evidence="9 10">DSM 12252</strain>
    </source>
</reference>
<dbReference type="InterPro" id="IPR011429">
    <property type="entry name" value="Cyt_c_Planctomycete-type"/>
</dbReference>
<name>A0A7W8DJN9_9BACT</name>
<evidence type="ECO:0000313" key="10">
    <source>
        <dbReference type="Proteomes" id="UP000590740"/>
    </source>
</evidence>
<dbReference type="GO" id="GO:0020037">
    <property type="term" value="F:heme binding"/>
    <property type="evidence" value="ECO:0007669"/>
    <property type="project" value="InterPro"/>
</dbReference>
<dbReference type="InterPro" id="IPR011478">
    <property type="entry name" value="DUF1585"/>
</dbReference>
<evidence type="ECO:0000259" key="8">
    <source>
        <dbReference type="Pfam" id="PF07637"/>
    </source>
</evidence>
<dbReference type="InterPro" id="IPR013039">
    <property type="entry name" value="DUF1588"/>
</dbReference>
<feature type="region of interest" description="Disordered" evidence="1">
    <location>
        <begin position="317"/>
        <end position="338"/>
    </location>
</feature>
<evidence type="ECO:0000313" key="9">
    <source>
        <dbReference type="EMBL" id="MBB5032344.1"/>
    </source>
</evidence>
<organism evidence="9 10">
    <name type="scientific">Prosthecobacter vanneervenii</name>
    <dbReference type="NCBI Taxonomy" id="48466"/>
    <lineage>
        <taxon>Bacteria</taxon>
        <taxon>Pseudomonadati</taxon>
        <taxon>Verrucomicrobiota</taxon>
        <taxon>Verrucomicrobiia</taxon>
        <taxon>Verrucomicrobiales</taxon>
        <taxon>Verrucomicrobiaceae</taxon>
        <taxon>Prosthecobacter</taxon>
    </lineage>
</organism>
<keyword evidence="10" id="KW-1185">Reference proteome</keyword>
<feature type="domain" description="DUF1585" evidence="3">
    <location>
        <begin position="735"/>
        <end position="808"/>
    </location>
</feature>
<comment type="caution">
    <text evidence="9">The sequence shown here is derived from an EMBL/GenBank/DDBJ whole genome shotgun (WGS) entry which is preliminary data.</text>
</comment>
<evidence type="ECO:0000259" key="5">
    <source>
        <dbReference type="Pfam" id="PF07627"/>
    </source>
</evidence>
<evidence type="ECO:0000256" key="1">
    <source>
        <dbReference type="SAM" id="MobiDB-lite"/>
    </source>
</evidence>
<proteinExistence type="predicted"/>
<dbReference type="Pfam" id="PF07631">
    <property type="entry name" value="PSD4"/>
    <property type="match status" value="1"/>
</dbReference>
<keyword evidence="2" id="KW-0732">Signal</keyword>
<dbReference type="Pfam" id="PF07627">
    <property type="entry name" value="PSCyt3"/>
    <property type="match status" value="1"/>
</dbReference>
<dbReference type="Pfam" id="PF07626">
    <property type="entry name" value="PSD3"/>
    <property type="match status" value="1"/>
</dbReference>
<evidence type="ECO:0000259" key="7">
    <source>
        <dbReference type="Pfam" id="PF07635"/>
    </source>
</evidence>
<dbReference type="InterPro" id="IPR036909">
    <property type="entry name" value="Cyt_c-like_dom_sf"/>
</dbReference>
<evidence type="ECO:0000256" key="2">
    <source>
        <dbReference type="SAM" id="SignalP"/>
    </source>
</evidence>
<sequence>MPNRTLIPCLATGLLAALSGAGKAAPAAALDPKVQAYFEEHCLKCHDADVQKGDFRMDTLSPKVGFENTPQWLEIMERINSGEMPPKKEKKQPAAAASAQVVEWIAARMKEGEHARMASRARVNYNRLTRDEYVNTVRDLLGVEYDAKDPGAFLEDPEWHGFERIGSVLTLSPSNIEKYLAAAETILTEAYPEPPAKNAKPAPPFGGSKPVLYEEQISERHRERLRELGLLDKVRYDMWPGDIFRYSALKDPLPEAGVYEISYTLSGLKPEKGRAPRIKVYESKLDRVLFEQDIIAPEDKPVTVTFRAHLPKGRPNIEVYNDVPGPSNLPRSGRHGETPFISTKIGRIPWQMKLTDEQGKPRYPFLIMDSITWRGPLVSEGEKKLRNDYMPQEEGNLEQARHCLATLAKRAFRRPVTDEELDGYMGIVKAELAAKEKFRDAMKAGMLSILCSKSFVFLAEGDENASRQTLNDWEIASRLSYLLWNTMPDAELFALAQGNNLHDKAELSRQVARMLKDERSKRFTDSFTTQWLRLRKVGMFQPDKKLYPDYDKALENSMISETKAFFREVLQGGHTLRDLLHSDWSMMNGLLAHFYGLPEAKANGGDFQRVSLPPESHRGGLLTQASILSLTSDGVRHRPVHRGVWVMESIFGRSPPPPPANVDPIATNPAAPKATLREKLEAHIHDANCASCHGKIDPLGLAFENYDAIGRWRTEEVTDGTGANPKVKASGKLPDGREYENADDFKKLLLTDIDAFNATFIEKLATYGLRRSMSFDDRDDLKTIAAAGKAKDYRLRDIVEAFVCSDLFQKR</sequence>
<feature type="domain" description="Cytochrome C Planctomycete-type" evidence="7">
    <location>
        <begin position="42"/>
        <end position="87"/>
    </location>
</feature>
<dbReference type="RefSeq" id="WP_221306099.1">
    <property type="nucleotide sequence ID" value="NZ_JACHIG010000003.1"/>
</dbReference>
<dbReference type="Pfam" id="PF07637">
    <property type="entry name" value="PSD5"/>
    <property type="match status" value="1"/>
</dbReference>
<dbReference type="Pfam" id="PF07635">
    <property type="entry name" value="PSCyt1"/>
    <property type="match status" value="1"/>
</dbReference>
<evidence type="ECO:0000259" key="6">
    <source>
        <dbReference type="Pfam" id="PF07631"/>
    </source>
</evidence>